<sequence>MNLISLYSLSYRSFQSVRHAPLLDALSHISFLTPLASPDVTHLSKSIGKPQSAQPSTSCRSSTDTMVRHFNFSSPDDSVNKTFDSSTFPPQHAHDPSWSHSTTLIIDFPMTVRRLSLVCRLKPQSHELHHPVDIILQRPDAYILLVLLLRQLFQRLDLVASKVHEVASVGTNRAANRFVFKVGSCERSKVVVLLQGFEATLPSDLALACISQSSPCDGEIVDVVLSLPARRVVADNSSACW</sequence>
<dbReference type="Proteomes" id="UP000544331">
    <property type="component" value="Unassembled WGS sequence"/>
</dbReference>
<proteinExistence type="predicted"/>
<keyword evidence="2" id="KW-1185">Reference proteome</keyword>
<evidence type="ECO:0000313" key="2">
    <source>
        <dbReference type="Proteomes" id="UP000544331"/>
    </source>
</evidence>
<dbReference type="EMBL" id="JAAOAN010000468">
    <property type="protein sequence ID" value="KAF5705894.1"/>
    <property type="molecule type" value="Genomic_DNA"/>
</dbReference>
<gene>
    <name evidence="1" type="ORF">FMUND_11870</name>
</gene>
<protein>
    <submittedName>
        <fullName evidence="1">Uncharacterized protein</fullName>
    </submittedName>
</protein>
<reference evidence="1 2" key="1">
    <citation type="submission" date="2020-05" db="EMBL/GenBank/DDBJ databases">
        <title>Identification and distribution of gene clusters putatively required for synthesis of sphingolipid metabolism inhibitors in phylogenetically diverse species of the filamentous fungus Fusarium.</title>
        <authorList>
            <person name="Kim H.-S."/>
            <person name="Busman M."/>
            <person name="Brown D.W."/>
            <person name="Divon H."/>
            <person name="Uhlig S."/>
            <person name="Proctor R.H."/>
        </authorList>
    </citation>
    <scope>NUCLEOTIDE SEQUENCE [LARGE SCALE GENOMIC DNA]</scope>
    <source>
        <strain evidence="1 2">NRRL 66235</strain>
    </source>
</reference>
<accession>A0A8H5Y588</accession>
<organism evidence="1 2">
    <name type="scientific">Fusarium mundagurra</name>
    <dbReference type="NCBI Taxonomy" id="1567541"/>
    <lineage>
        <taxon>Eukaryota</taxon>
        <taxon>Fungi</taxon>
        <taxon>Dikarya</taxon>
        <taxon>Ascomycota</taxon>
        <taxon>Pezizomycotina</taxon>
        <taxon>Sordariomycetes</taxon>
        <taxon>Hypocreomycetidae</taxon>
        <taxon>Hypocreales</taxon>
        <taxon>Nectriaceae</taxon>
        <taxon>Fusarium</taxon>
        <taxon>Fusarium fujikuroi species complex</taxon>
    </lineage>
</organism>
<name>A0A8H5Y588_9HYPO</name>
<dbReference type="AlphaFoldDB" id="A0A8H5Y588"/>
<comment type="caution">
    <text evidence="1">The sequence shown here is derived from an EMBL/GenBank/DDBJ whole genome shotgun (WGS) entry which is preliminary data.</text>
</comment>
<evidence type="ECO:0000313" key="1">
    <source>
        <dbReference type="EMBL" id="KAF5705894.1"/>
    </source>
</evidence>